<keyword evidence="3 6" id="KW-0547">Nucleotide-binding</keyword>
<dbReference type="PANTHER" id="PTHR30218">
    <property type="entry name" value="POLYPHOSPHATE KINASE"/>
    <property type="match status" value="1"/>
</dbReference>
<protein>
    <recommendedName>
        <fullName evidence="6 7">Polyphosphate kinase</fullName>
        <ecNumber evidence="6 7">2.7.4.1</ecNumber>
    </recommendedName>
    <alternativeName>
        <fullName evidence="6">ATP-polyphosphate phosphotransferase</fullName>
    </alternativeName>
    <alternativeName>
        <fullName evidence="6">Polyphosphoric acid kinase</fullName>
    </alternativeName>
</protein>
<dbReference type="SUPFAM" id="SSF56024">
    <property type="entry name" value="Phospholipase D/nuclease"/>
    <property type="match status" value="2"/>
</dbReference>
<dbReference type="InterPro" id="IPR024953">
    <property type="entry name" value="PP_kinase_middle"/>
</dbReference>
<evidence type="ECO:0000256" key="8">
    <source>
        <dbReference type="SAM" id="MobiDB-lite"/>
    </source>
</evidence>
<dbReference type="Pfam" id="PF13090">
    <property type="entry name" value="PP_kinase_C"/>
    <property type="match status" value="1"/>
</dbReference>
<evidence type="ECO:0000256" key="3">
    <source>
        <dbReference type="ARBA" id="ARBA00022741"/>
    </source>
</evidence>
<evidence type="ECO:0000256" key="6">
    <source>
        <dbReference type="HAMAP-Rule" id="MF_00347"/>
    </source>
</evidence>
<feature type="binding site" evidence="6">
    <location>
        <position position="78"/>
    </location>
    <ligand>
        <name>ATP</name>
        <dbReference type="ChEBI" id="CHEBI:30616"/>
    </ligand>
</feature>
<evidence type="ECO:0000259" key="9">
    <source>
        <dbReference type="Pfam" id="PF02503"/>
    </source>
</evidence>
<name>A0ABV6M611_9ACTN</name>
<feature type="domain" description="Polyphosphate kinase middle" evidence="9">
    <location>
        <begin position="154"/>
        <end position="332"/>
    </location>
</feature>
<proteinExistence type="inferred from homology"/>
<dbReference type="EMBL" id="JBHLUH010000041">
    <property type="protein sequence ID" value="MFC0530142.1"/>
    <property type="molecule type" value="Genomic_DNA"/>
</dbReference>
<organism evidence="13 14">
    <name type="scientific">Phytohabitans kaempferiae</name>
    <dbReference type="NCBI Taxonomy" id="1620943"/>
    <lineage>
        <taxon>Bacteria</taxon>
        <taxon>Bacillati</taxon>
        <taxon>Actinomycetota</taxon>
        <taxon>Actinomycetes</taxon>
        <taxon>Micromonosporales</taxon>
        <taxon>Micromonosporaceae</taxon>
    </lineage>
</organism>
<feature type="binding site" evidence="6">
    <location>
        <position position="501"/>
    </location>
    <ligand>
        <name>ATP</name>
        <dbReference type="ChEBI" id="CHEBI:30616"/>
    </ligand>
</feature>
<comment type="function">
    <text evidence="6 7">Catalyzes the reversible transfer of the terminal phosphate of ATP to form a long-chain polyphosphate (polyP).</text>
</comment>
<comment type="similarity">
    <text evidence="6 7">Belongs to the polyphosphate kinase 1 (PPK1) family.</text>
</comment>
<evidence type="ECO:0000256" key="7">
    <source>
        <dbReference type="RuleBase" id="RU003800"/>
    </source>
</evidence>
<feature type="binding site" evidence="6">
    <location>
        <position position="625"/>
    </location>
    <ligand>
        <name>ATP</name>
        <dbReference type="ChEBI" id="CHEBI:30616"/>
    </ligand>
</feature>
<accession>A0ABV6M611</accession>
<dbReference type="Pfam" id="PF02503">
    <property type="entry name" value="PP_kinase"/>
    <property type="match status" value="1"/>
</dbReference>
<evidence type="ECO:0000313" key="14">
    <source>
        <dbReference type="Proteomes" id="UP001589867"/>
    </source>
</evidence>
<feature type="region of interest" description="Disordered" evidence="8">
    <location>
        <begin position="1"/>
        <end position="36"/>
    </location>
</feature>
<comment type="catalytic activity">
    <reaction evidence="6 7">
        <text>[phosphate](n) + ATP = [phosphate](n+1) + ADP</text>
        <dbReference type="Rhea" id="RHEA:19573"/>
        <dbReference type="Rhea" id="RHEA-COMP:9859"/>
        <dbReference type="Rhea" id="RHEA-COMP:14280"/>
        <dbReference type="ChEBI" id="CHEBI:16838"/>
        <dbReference type="ChEBI" id="CHEBI:30616"/>
        <dbReference type="ChEBI" id="CHEBI:456216"/>
        <dbReference type="EC" id="2.7.4.1"/>
    </reaction>
</comment>
<dbReference type="EC" id="2.7.4.1" evidence="6 7"/>
<feature type="binding site" evidence="6">
    <location>
        <position position="408"/>
    </location>
    <ligand>
        <name>Mg(2+)</name>
        <dbReference type="ChEBI" id="CHEBI:18420"/>
    </ligand>
</feature>
<evidence type="ECO:0000313" key="13">
    <source>
        <dbReference type="EMBL" id="MFC0530142.1"/>
    </source>
</evidence>
<dbReference type="Gene3D" id="3.30.870.10">
    <property type="entry name" value="Endonuclease Chain A"/>
    <property type="match status" value="2"/>
</dbReference>
<dbReference type="InterPro" id="IPR025200">
    <property type="entry name" value="PPK_C_dom2"/>
</dbReference>
<comment type="PTM">
    <text evidence="6 7">An intermediate of this reaction is the autophosphorylated ppk in which a phosphate is covalently linked to a histidine residue through a N-P bond.</text>
</comment>
<keyword evidence="1 6" id="KW-0597">Phosphoprotein</keyword>
<dbReference type="CDD" id="cd09165">
    <property type="entry name" value="PLDc_PaPPK1_C1_like"/>
    <property type="match status" value="1"/>
</dbReference>
<dbReference type="InterPro" id="IPR041108">
    <property type="entry name" value="PP_kinase_C_1"/>
</dbReference>
<keyword evidence="14" id="KW-1185">Reference proteome</keyword>
<feature type="domain" description="Polyphosphate kinase N-terminal" evidence="10">
    <location>
        <begin position="40"/>
        <end position="146"/>
    </location>
</feature>
<dbReference type="PIRSF" id="PIRSF015589">
    <property type="entry name" value="PP_kinase"/>
    <property type="match status" value="1"/>
</dbReference>
<dbReference type="InterPro" id="IPR036832">
    <property type="entry name" value="PPK_N_dom_sf"/>
</dbReference>
<feature type="domain" description="Polyphosphate kinase C-terminal" evidence="12">
    <location>
        <begin position="363"/>
        <end position="529"/>
    </location>
</feature>
<gene>
    <name evidence="6" type="primary">ppk</name>
    <name evidence="13" type="ORF">ACFFIA_20985</name>
</gene>
<evidence type="ECO:0000256" key="2">
    <source>
        <dbReference type="ARBA" id="ARBA00022679"/>
    </source>
</evidence>
<dbReference type="GO" id="GO:0008976">
    <property type="term" value="F:polyphosphate kinase activity"/>
    <property type="evidence" value="ECO:0007669"/>
    <property type="project" value="UniProtKB-EC"/>
</dbReference>
<dbReference type="SUPFAM" id="SSF143724">
    <property type="entry name" value="PHP14-like"/>
    <property type="match status" value="1"/>
</dbReference>
<dbReference type="InterPro" id="IPR003414">
    <property type="entry name" value="PP_kinase"/>
</dbReference>
<dbReference type="RefSeq" id="WP_377253393.1">
    <property type="nucleotide sequence ID" value="NZ_JBHLUH010000041.1"/>
</dbReference>
<keyword evidence="6" id="KW-0460">Magnesium</keyword>
<keyword evidence="2 6" id="KW-0808">Transferase</keyword>
<dbReference type="NCBIfam" id="TIGR03705">
    <property type="entry name" value="poly_P_kin"/>
    <property type="match status" value="1"/>
</dbReference>
<dbReference type="CDD" id="cd09168">
    <property type="entry name" value="PLDc_PaPPK1_C2_like"/>
    <property type="match status" value="1"/>
</dbReference>
<feature type="compositionally biased region" description="Basic and acidic residues" evidence="8">
    <location>
        <begin position="7"/>
        <end position="28"/>
    </location>
</feature>
<evidence type="ECO:0000256" key="5">
    <source>
        <dbReference type="ARBA" id="ARBA00022840"/>
    </source>
</evidence>
<dbReference type="PANTHER" id="PTHR30218:SF0">
    <property type="entry name" value="POLYPHOSPHATE KINASE"/>
    <property type="match status" value="1"/>
</dbReference>
<dbReference type="NCBIfam" id="NF003922">
    <property type="entry name" value="PRK05443.2-3"/>
    <property type="match status" value="1"/>
</dbReference>
<feature type="active site" description="Phosphohistidine intermediate" evidence="6">
    <location>
        <position position="468"/>
    </location>
</feature>
<dbReference type="NCBIfam" id="NF003921">
    <property type="entry name" value="PRK05443.2-2"/>
    <property type="match status" value="1"/>
</dbReference>
<dbReference type="SUPFAM" id="SSF140356">
    <property type="entry name" value="PPK N-terminal domain-like"/>
    <property type="match status" value="1"/>
</dbReference>
<feature type="domain" description="Polyphosphate kinase C-terminal" evidence="11">
    <location>
        <begin position="536"/>
        <end position="698"/>
    </location>
</feature>
<dbReference type="Gene3D" id="3.30.1840.10">
    <property type="entry name" value="Polyphosphate kinase middle domain"/>
    <property type="match status" value="1"/>
</dbReference>
<comment type="caution">
    <text evidence="13">The sequence shown here is derived from an EMBL/GenBank/DDBJ whole genome shotgun (WGS) entry which is preliminary data.</text>
</comment>
<dbReference type="NCBIfam" id="NF003917">
    <property type="entry name" value="PRK05443.1-1"/>
    <property type="match status" value="1"/>
</dbReference>
<dbReference type="Gene3D" id="1.20.58.310">
    <property type="entry name" value="Polyphosphate kinase N-terminal domain"/>
    <property type="match status" value="1"/>
</dbReference>
<evidence type="ECO:0000256" key="4">
    <source>
        <dbReference type="ARBA" id="ARBA00022777"/>
    </source>
</evidence>
<evidence type="ECO:0000259" key="10">
    <source>
        <dbReference type="Pfam" id="PF13089"/>
    </source>
</evidence>
<dbReference type="Pfam" id="PF17941">
    <property type="entry name" value="PP_kinase_C_1"/>
    <property type="match status" value="1"/>
</dbReference>
<sequence length="720" mass="80611">MAPEPSRTPERPEASSDGTDRPPPDERPTPMADPLPEDRFLNRELSWLDFNARVLALAEDPDTPLLERAKFLAIFASNLDEFYMVRVAGLKRRLQAGLPVRGGDQIPLRTQLELIAEKTSELIARHAHCFADEVQPKLAAEGIQLVGWSDLDGEERQRLRTYFREVIFPVLTPLAVDVAHPFPYISSRSLNLAVTVRDPDGGPELFARVKVPNNVPRFVVVENTGRVARFLPLEELISTQLGQLFSGMQVVECHLFRVTRNADLEVDEDRDEDLLQALERELAQRRFGPPVRLEVASTISEEMLDTLVHELDMDSHDVIEVPGLLDLSALWQVYEAVDRPGLKDRPFVPATHPRFAEGEVPRSVFATLRDGDVLVHHPYHSFSTSVQRFIEQAAADPNVLAIKQTLYRTSGDSPIVDALVEAADAGKQVVVLVEVKARFDEQANIGWARTLERAGCHVVYGLVGLKTHCKTALVVRQEGNQIRRYCHIGTGNYHPKTARLYEDFGMLTADPEVGADVTDLFNVLTGYSRQTAYRRLLVAPHGVRAGIIARIEREIEHARLGGQGLVQIKVNSLVDEEVTDALYRASQAGVRVDLIIRGMCMLRPGVPGLSENIRVRSILGRFLEHSRIFRFGNNGSAEFWIGSADLMHRNLDRRVEALVQVADPVARTELDHVISQSMSDECEAFELQPDGTWIRRHGETHLQEALLRRVLGAPKSRGTE</sequence>
<dbReference type="HAMAP" id="MF_00347">
    <property type="entry name" value="Polyphosphate_kinase"/>
    <property type="match status" value="1"/>
</dbReference>
<keyword evidence="4 6" id="KW-0418">Kinase</keyword>
<feature type="binding site" evidence="6">
    <location>
        <position position="438"/>
    </location>
    <ligand>
        <name>Mg(2+)</name>
        <dbReference type="ChEBI" id="CHEBI:18420"/>
    </ligand>
</feature>
<evidence type="ECO:0000256" key="1">
    <source>
        <dbReference type="ARBA" id="ARBA00022553"/>
    </source>
</evidence>
<keyword evidence="5 6" id="KW-0067">ATP-binding</keyword>
<comment type="cofactor">
    <cofactor evidence="6">
        <name>Mg(2+)</name>
        <dbReference type="ChEBI" id="CHEBI:18420"/>
    </cofactor>
</comment>
<dbReference type="InterPro" id="IPR025198">
    <property type="entry name" value="PPK_N_dom"/>
</dbReference>
<evidence type="ECO:0000259" key="12">
    <source>
        <dbReference type="Pfam" id="PF17941"/>
    </source>
</evidence>
<reference evidence="13 14" key="1">
    <citation type="submission" date="2024-09" db="EMBL/GenBank/DDBJ databases">
        <authorList>
            <person name="Sun Q."/>
            <person name="Mori K."/>
        </authorList>
    </citation>
    <scope>NUCLEOTIDE SEQUENCE [LARGE SCALE GENOMIC DNA]</scope>
    <source>
        <strain evidence="13 14">TBRC 3947</strain>
    </source>
</reference>
<dbReference type="Pfam" id="PF13089">
    <property type="entry name" value="PP_kinase_N"/>
    <property type="match status" value="1"/>
</dbReference>
<evidence type="ECO:0000259" key="11">
    <source>
        <dbReference type="Pfam" id="PF13090"/>
    </source>
</evidence>
<dbReference type="Proteomes" id="UP001589867">
    <property type="component" value="Unassembled WGS sequence"/>
</dbReference>
<dbReference type="InterPro" id="IPR036830">
    <property type="entry name" value="PP_kinase_middle_dom_sf"/>
</dbReference>
<keyword evidence="6" id="KW-0479">Metal-binding</keyword>
<dbReference type="NCBIfam" id="NF003918">
    <property type="entry name" value="PRK05443.1-2"/>
    <property type="match status" value="1"/>
</dbReference>
<feature type="binding site" evidence="6">
    <location>
        <position position="597"/>
    </location>
    <ligand>
        <name>ATP</name>
        <dbReference type="ChEBI" id="CHEBI:30616"/>
    </ligand>
</feature>